<dbReference type="PANTHER" id="PTHR46128:SF358">
    <property type="entry name" value="TETRATRICOPEPTIDE REPEAT (TPR)-LIKE SUPERFAMILY PROTEIN"/>
    <property type="match status" value="1"/>
</dbReference>
<evidence type="ECO:0000259" key="11">
    <source>
        <dbReference type="Pfam" id="PF05193"/>
    </source>
</evidence>
<sequence length="705" mass="79085">MSQICRRWSTGGRQATLVASKAFWWPTGGRQPLHVAGRWPSFVKSSRLNSSEKIKPKPSNGNRKGNARSKVKPFNLCTEQRGRFKEEEFVKKLQQMTMEEEKQRIPIAQGLPLTTDEPECLVKPAVKEITRPVDLVLHSDVRAVKRAEFDQQLAEKMSLIEQYREKRERQQKLAEEEEIRRLRKELIPKAQLMPYFDRTFIPRSNQFNCNFDETSDGSVVIAAFGAVKHEDIVVQDDDDIPLAKFAVAFNGASWTDPDSIALIVMQSMLGSWNKNAGGGKHMGSELAQRVGINEIAENMMAFNTNYKDTGLFGVYAIAKENEFVSSWVRQADKFTLNIVINCFCKLNRVDLGFSILGNLLKLGYEPNITTFNTLINGLCVNAKIALAVKFLDEIVEKGFQPNFITYNTIINGLCKIGNTSVAIRLLRKIEEIGGCEPGLVEYSTVIDSLCKDRLVTKAFKLFSEMIGKAISPNVVTYTSLIQGVSSLGEWEETTRLLNEMVGKNIWPNVRTFSILVDALCKEGKAKEAQDVVELMIQRGVVPDVVTYNAVMDGYCLCGQVDEARKMLDVIVSRGCAPSLFTYNILINGYCKIKSIDEAMSLFKEMSRKRLLPDTITHTTLIGGLARRLRDALLLFNEMQVQGQIPNLFTYSVLLDGLCKNQHLDEVLALFEKLEHAGLAPDIVIYSNLIEGMCLGGKLDDARKAT</sequence>
<dbReference type="SUPFAM" id="SSF63411">
    <property type="entry name" value="LuxS/MPP-like metallohydrolase"/>
    <property type="match status" value="1"/>
</dbReference>
<evidence type="ECO:0000256" key="4">
    <source>
        <dbReference type="ARBA" id="ARBA00022490"/>
    </source>
</evidence>
<dbReference type="EMBL" id="SDRB02013527">
    <property type="protein sequence ID" value="THF94729.1"/>
    <property type="molecule type" value="Genomic_DNA"/>
</dbReference>
<dbReference type="NCBIfam" id="TIGR00756">
    <property type="entry name" value="PPR"/>
    <property type="match status" value="9"/>
</dbReference>
<dbReference type="PROSITE" id="PS51375">
    <property type="entry name" value="PPR"/>
    <property type="match status" value="9"/>
</dbReference>
<organism evidence="13 14">
    <name type="scientific">Camellia sinensis var. sinensis</name>
    <name type="common">China tea</name>
    <dbReference type="NCBI Taxonomy" id="542762"/>
    <lineage>
        <taxon>Eukaryota</taxon>
        <taxon>Viridiplantae</taxon>
        <taxon>Streptophyta</taxon>
        <taxon>Embryophyta</taxon>
        <taxon>Tracheophyta</taxon>
        <taxon>Spermatophyta</taxon>
        <taxon>Magnoliopsida</taxon>
        <taxon>eudicotyledons</taxon>
        <taxon>Gunneridae</taxon>
        <taxon>Pentapetalae</taxon>
        <taxon>asterids</taxon>
        <taxon>Ericales</taxon>
        <taxon>Theaceae</taxon>
        <taxon>Camellia</taxon>
    </lineage>
</organism>
<keyword evidence="7" id="KW-0206">Cytoskeleton</keyword>
<dbReference type="InterPro" id="IPR011990">
    <property type="entry name" value="TPR-like_helical_dom_sf"/>
</dbReference>
<protein>
    <recommendedName>
        <fullName evidence="15">TPX2 C-terminal domain-containing protein</fullName>
    </recommendedName>
</protein>
<dbReference type="Gene3D" id="3.30.830.10">
    <property type="entry name" value="Metalloenzyme, LuxS/M16 peptidase-like"/>
    <property type="match status" value="1"/>
</dbReference>
<comment type="similarity">
    <text evidence="2">Belongs to the TPX2 family.</text>
</comment>
<comment type="similarity">
    <text evidence="3">Belongs to the PPR family. P subfamily.</text>
</comment>
<dbReference type="InterPro" id="IPR011249">
    <property type="entry name" value="Metalloenz_LuxS/M16"/>
</dbReference>
<keyword evidence="14" id="KW-1185">Reference proteome</keyword>
<evidence type="ECO:0000313" key="13">
    <source>
        <dbReference type="EMBL" id="THF94729.1"/>
    </source>
</evidence>
<feature type="repeat" description="PPR" evidence="8">
    <location>
        <begin position="473"/>
        <end position="507"/>
    </location>
</feature>
<evidence type="ECO:0000256" key="8">
    <source>
        <dbReference type="PROSITE-ProRule" id="PRU00708"/>
    </source>
</evidence>
<evidence type="ECO:0000256" key="7">
    <source>
        <dbReference type="ARBA" id="ARBA00023212"/>
    </source>
</evidence>
<dbReference type="GO" id="GO:0005874">
    <property type="term" value="C:microtubule"/>
    <property type="evidence" value="ECO:0007669"/>
    <property type="project" value="UniProtKB-KW"/>
</dbReference>
<evidence type="ECO:0000256" key="6">
    <source>
        <dbReference type="ARBA" id="ARBA00022737"/>
    </source>
</evidence>
<reference evidence="13 14" key="1">
    <citation type="journal article" date="2018" name="Proc. Natl. Acad. Sci. U.S.A.">
        <title>Draft genome sequence of Camellia sinensis var. sinensis provides insights into the evolution of the tea genome and tea quality.</title>
        <authorList>
            <person name="Wei C."/>
            <person name="Yang H."/>
            <person name="Wang S."/>
            <person name="Zhao J."/>
            <person name="Liu C."/>
            <person name="Gao L."/>
            <person name="Xia E."/>
            <person name="Lu Y."/>
            <person name="Tai Y."/>
            <person name="She G."/>
            <person name="Sun J."/>
            <person name="Cao H."/>
            <person name="Tong W."/>
            <person name="Gao Q."/>
            <person name="Li Y."/>
            <person name="Deng W."/>
            <person name="Jiang X."/>
            <person name="Wang W."/>
            <person name="Chen Q."/>
            <person name="Zhang S."/>
            <person name="Li H."/>
            <person name="Wu J."/>
            <person name="Wang P."/>
            <person name="Li P."/>
            <person name="Shi C."/>
            <person name="Zheng F."/>
            <person name="Jian J."/>
            <person name="Huang B."/>
            <person name="Shan D."/>
            <person name="Shi M."/>
            <person name="Fang C."/>
            <person name="Yue Y."/>
            <person name="Li F."/>
            <person name="Li D."/>
            <person name="Wei S."/>
            <person name="Han B."/>
            <person name="Jiang C."/>
            <person name="Yin Y."/>
            <person name="Xia T."/>
            <person name="Zhang Z."/>
            <person name="Bennetzen J.L."/>
            <person name="Zhao S."/>
            <person name="Wan X."/>
        </authorList>
    </citation>
    <scope>NUCLEOTIDE SEQUENCE [LARGE SCALE GENOMIC DNA]</scope>
    <source>
        <strain evidence="14">cv. Shuchazao</strain>
        <tissue evidence="13">Leaf</tissue>
    </source>
</reference>
<name>A0A4S4CXW8_CAMSN</name>
<dbReference type="PANTHER" id="PTHR46128">
    <property type="entry name" value="MITOCHONDRIAL GROUP I INTRON SPLICING FACTOR CCM1"/>
    <property type="match status" value="1"/>
</dbReference>
<evidence type="ECO:0000256" key="2">
    <source>
        <dbReference type="ARBA" id="ARBA00005885"/>
    </source>
</evidence>
<feature type="repeat" description="PPR" evidence="8">
    <location>
        <begin position="402"/>
        <end position="436"/>
    </location>
</feature>
<feature type="domain" description="TPX2 C-terminal" evidence="12">
    <location>
        <begin position="136"/>
        <end position="206"/>
    </location>
</feature>
<evidence type="ECO:0000259" key="12">
    <source>
        <dbReference type="Pfam" id="PF06886"/>
    </source>
</evidence>
<keyword evidence="5" id="KW-0493">Microtubule</keyword>
<dbReference type="Pfam" id="PF01535">
    <property type="entry name" value="PPR"/>
    <property type="match status" value="1"/>
</dbReference>
<dbReference type="Proteomes" id="UP000306102">
    <property type="component" value="Unassembled WGS sequence"/>
</dbReference>
<feature type="domain" description="Peptidase M16 C-terminal" evidence="11">
    <location>
        <begin position="228"/>
        <end position="321"/>
    </location>
</feature>
<feature type="repeat" description="PPR" evidence="8">
    <location>
        <begin position="646"/>
        <end position="680"/>
    </location>
</feature>
<dbReference type="InterPro" id="IPR002885">
    <property type="entry name" value="PPR_rpt"/>
</dbReference>
<evidence type="ECO:0000256" key="1">
    <source>
        <dbReference type="ARBA" id="ARBA00004245"/>
    </source>
</evidence>
<evidence type="ECO:0000256" key="5">
    <source>
        <dbReference type="ARBA" id="ARBA00022701"/>
    </source>
</evidence>
<proteinExistence type="inferred from homology"/>
<evidence type="ECO:0000313" key="14">
    <source>
        <dbReference type="Proteomes" id="UP000306102"/>
    </source>
</evidence>
<feature type="repeat" description="PPR" evidence="8">
    <location>
        <begin position="438"/>
        <end position="472"/>
    </location>
</feature>
<keyword evidence="9" id="KW-0175">Coiled coil</keyword>
<comment type="subcellular location">
    <subcellularLocation>
        <location evidence="1">Cytoplasm</location>
        <location evidence="1">Cytoskeleton</location>
    </subcellularLocation>
</comment>
<feature type="coiled-coil region" evidence="9">
    <location>
        <begin position="146"/>
        <end position="185"/>
    </location>
</feature>
<evidence type="ECO:0000256" key="9">
    <source>
        <dbReference type="SAM" id="Coils"/>
    </source>
</evidence>
<dbReference type="Pfam" id="PF13041">
    <property type="entry name" value="PPR_2"/>
    <property type="match status" value="4"/>
</dbReference>
<keyword evidence="6" id="KW-0677">Repeat</keyword>
<keyword evidence="4" id="KW-0963">Cytoplasm</keyword>
<dbReference type="InterPro" id="IPR027329">
    <property type="entry name" value="TPX2_C"/>
</dbReference>
<feature type="region of interest" description="Disordered" evidence="10">
    <location>
        <begin position="46"/>
        <end position="71"/>
    </location>
</feature>
<feature type="repeat" description="PPR" evidence="8">
    <location>
        <begin position="332"/>
        <end position="366"/>
    </location>
</feature>
<feature type="repeat" description="PPR" evidence="8">
    <location>
        <begin position="543"/>
        <end position="577"/>
    </location>
</feature>
<dbReference type="Pfam" id="PF05193">
    <property type="entry name" value="Peptidase_M16_C"/>
    <property type="match status" value="1"/>
</dbReference>
<dbReference type="GO" id="GO:0046872">
    <property type="term" value="F:metal ion binding"/>
    <property type="evidence" value="ECO:0007669"/>
    <property type="project" value="InterPro"/>
</dbReference>
<dbReference type="Pfam" id="PF12854">
    <property type="entry name" value="PPR_1"/>
    <property type="match status" value="2"/>
</dbReference>
<accession>A0A4S4CXW8</accession>
<dbReference type="AlphaFoldDB" id="A0A4S4CXW8"/>
<evidence type="ECO:0000256" key="3">
    <source>
        <dbReference type="ARBA" id="ARBA00007626"/>
    </source>
</evidence>
<dbReference type="Pfam" id="PF06886">
    <property type="entry name" value="TPX2"/>
    <property type="match status" value="1"/>
</dbReference>
<dbReference type="Gene3D" id="1.25.40.10">
    <property type="entry name" value="Tetratricopeptide repeat domain"/>
    <property type="match status" value="5"/>
</dbReference>
<feature type="repeat" description="PPR" evidence="8">
    <location>
        <begin position="508"/>
        <end position="542"/>
    </location>
</feature>
<feature type="repeat" description="PPR" evidence="8">
    <location>
        <begin position="578"/>
        <end position="612"/>
    </location>
</feature>
<feature type="repeat" description="PPR" evidence="8">
    <location>
        <begin position="367"/>
        <end position="401"/>
    </location>
</feature>
<comment type="caution">
    <text evidence="13">The sequence shown here is derived from an EMBL/GenBank/DDBJ whole genome shotgun (WGS) entry which is preliminary data.</text>
</comment>
<evidence type="ECO:0008006" key="15">
    <source>
        <dbReference type="Google" id="ProtNLM"/>
    </source>
</evidence>
<gene>
    <name evidence="13" type="ORF">TEA_009326</name>
</gene>
<evidence type="ECO:0000256" key="10">
    <source>
        <dbReference type="SAM" id="MobiDB-lite"/>
    </source>
</evidence>
<dbReference type="InterPro" id="IPR050872">
    <property type="entry name" value="PPR_P_subfamily"/>
</dbReference>
<dbReference type="InterPro" id="IPR007863">
    <property type="entry name" value="Peptidase_M16_C"/>
</dbReference>